<accession>A0AAE0C539</accession>
<name>A0AAE0C539_9CHLO</name>
<feature type="region of interest" description="Disordered" evidence="2">
    <location>
        <begin position="258"/>
        <end position="292"/>
    </location>
</feature>
<feature type="compositionally biased region" description="Pro residues" evidence="2">
    <location>
        <begin position="258"/>
        <end position="268"/>
    </location>
</feature>
<reference evidence="3 4" key="1">
    <citation type="journal article" date="2015" name="Genome Biol. Evol.">
        <title>Comparative Genomics of a Bacterivorous Green Alga Reveals Evolutionary Causalities and Consequences of Phago-Mixotrophic Mode of Nutrition.</title>
        <authorList>
            <person name="Burns J.A."/>
            <person name="Paasch A."/>
            <person name="Narechania A."/>
            <person name="Kim E."/>
        </authorList>
    </citation>
    <scope>NUCLEOTIDE SEQUENCE [LARGE SCALE GENOMIC DNA]</scope>
    <source>
        <strain evidence="3 4">PLY_AMNH</strain>
    </source>
</reference>
<comment type="caution">
    <text evidence="3">The sequence shown here is derived from an EMBL/GenBank/DDBJ whole genome shotgun (WGS) entry which is preliminary data.</text>
</comment>
<proteinExistence type="predicted"/>
<protein>
    <submittedName>
        <fullName evidence="3">Uncharacterized protein</fullName>
    </submittedName>
</protein>
<evidence type="ECO:0000256" key="2">
    <source>
        <dbReference type="SAM" id="MobiDB-lite"/>
    </source>
</evidence>
<dbReference type="Proteomes" id="UP001190700">
    <property type="component" value="Unassembled WGS sequence"/>
</dbReference>
<feature type="coiled-coil region" evidence="1">
    <location>
        <begin position="9"/>
        <end position="36"/>
    </location>
</feature>
<feature type="compositionally biased region" description="Polar residues" evidence="2">
    <location>
        <begin position="224"/>
        <end position="238"/>
    </location>
</feature>
<evidence type="ECO:0000256" key="1">
    <source>
        <dbReference type="SAM" id="Coils"/>
    </source>
</evidence>
<evidence type="ECO:0000313" key="4">
    <source>
        <dbReference type="Proteomes" id="UP001190700"/>
    </source>
</evidence>
<dbReference type="AlphaFoldDB" id="A0AAE0C539"/>
<keyword evidence="4" id="KW-1185">Reference proteome</keyword>
<feature type="region of interest" description="Disordered" evidence="2">
    <location>
        <begin position="223"/>
        <end position="245"/>
    </location>
</feature>
<organism evidence="3 4">
    <name type="scientific">Cymbomonas tetramitiformis</name>
    <dbReference type="NCBI Taxonomy" id="36881"/>
    <lineage>
        <taxon>Eukaryota</taxon>
        <taxon>Viridiplantae</taxon>
        <taxon>Chlorophyta</taxon>
        <taxon>Pyramimonadophyceae</taxon>
        <taxon>Pyramimonadales</taxon>
        <taxon>Pyramimonadaceae</taxon>
        <taxon>Cymbomonas</taxon>
    </lineage>
</organism>
<feature type="region of interest" description="Disordered" evidence="2">
    <location>
        <begin position="70"/>
        <end position="114"/>
    </location>
</feature>
<keyword evidence="1" id="KW-0175">Coiled coil</keyword>
<evidence type="ECO:0000313" key="3">
    <source>
        <dbReference type="EMBL" id="KAK3247590.1"/>
    </source>
</evidence>
<gene>
    <name evidence="3" type="ORF">CYMTET_42918</name>
</gene>
<feature type="compositionally biased region" description="Polar residues" evidence="2">
    <location>
        <begin position="99"/>
        <end position="109"/>
    </location>
</feature>
<feature type="region of interest" description="Disordered" evidence="2">
    <location>
        <begin position="310"/>
        <end position="362"/>
    </location>
</feature>
<feature type="compositionally biased region" description="Polar residues" evidence="2">
    <location>
        <begin position="277"/>
        <end position="287"/>
    </location>
</feature>
<dbReference type="EMBL" id="LGRX02028825">
    <property type="protein sequence ID" value="KAK3247590.1"/>
    <property type="molecule type" value="Genomic_DNA"/>
</dbReference>
<sequence length="362" mass="39230">MDVTEKYTLAEVTEVAQDVHTKLENMETKIMKANLEQENLVQYVGAYAEGPTKSTLAKMLIHGQNGKPNFGLSAQPLIPPRTSTTRSDGPRPRLPAPRPTNNNFNSTGLNPAGRKLLGQLTGQASASSFSTEPAMPPSRVVTEVCSDNVGGPDGSCAFCHKPLHLFHHPTLPCHMIGKTTLYDSWVNQGKIPYALRPLLNQLIVNHDRVAKGQKPLTKVEFDQQYGSKESGPNASNHAMPTGDAPAWHTGSYDYYHSVPPPPGLPPPTRRTHHAWQPDSSRGTTPPSNAAHDDTIEHFHSYAAVVEHGNPFLRGVHNPTPDEPLSPRDGEAPDSPPPSPRLENAAADTTSPPALTKAQRVGR</sequence>